<organism evidence="1 2">
    <name type="scientific">Pedobacter punctiformis</name>
    <dbReference type="NCBI Taxonomy" id="3004097"/>
    <lineage>
        <taxon>Bacteria</taxon>
        <taxon>Pseudomonadati</taxon>
        <taxon>Bacteroidota</taxon>
        <taxon>Sphingobacteriia</taxon>
        <taxon>Sphingobacteriales</taxon>
        <taxon>Sphingobacteriaceae</taxon>
        <taxon>Pedobacter</taxon>
    </lineage>
</organism>
<accession>A0ABT4LB85</accession>
<dbReference type="EMBL" id="JAPWGM010000002">
    <property type="protein sequence ID" value="MCZ4244064.1"/>
    <property type="molecule type" value="Genomic_DNA"/>
</dbReference>
<comment type="caution">
    <text evidence="1">The sequence shown here is derived from an EMBL/GenBank/DDBJ whole genome shotgun (WGS) entry which is preliminary data.</text>
</comment>
<reference evidence="1" key="1">
    <citation type="submission" date="2022-12" db="EMBL/GenBank/DDBJ databases">
        <title>Genome sequence of HCMS5-2.</title>
        <authorList>
            <person name="Woo H."/>
        </authorList>
    </citation>
    <scope>NUCLEOTIDE SEQUENCE</scope>
    <source>
        <strain evidence="1">HCMS5-2</strain>
    </source>
</reference>
<evidence type="ECO:0000313" key="2">
    <source>
        <dbReference type="Proteomes" id="UP001144347"/>
    </source>
</evidence>
<name>A0ABT4LB85_9SPHI</name>
<keyword evidence="2" id="KW-1185">Reference proteome</keyword>
<dbReference type="Proteomes" id="UP001144347">
    <property type="component" value="Unassembled WGS sequence"/>
</dbReference>
<gene>
    <name evidence="1" type="ORF">O0955_08600</name>
</gene>
<proteinExistence type="predicted"/>
<dbReference type="RefSeq" id="WP_269427129.1">
    <property type="nucleotide sequence ID" value="NZ_JAPWGM010000002.1"/>
</dbReference>
<protein>
    <submittedName>
        <fullName evidence="1">DUF3606 domain-containing protein</fullName>
    </submittedName>
</protein>
<evidence type="ECO:0000313" key="1">
    <source>
        <dbReference type="EMBL" id="MCZ4244064.1"/>
    </source>
</evidence>
<dbReference type="InterPro" id="IPR022037">
    <property type="entry name" value="DUF3606"/>
</dbReference>
<sequence>MDLQNLPKNPHMELIEVAEESDRKYWADRLGVSCETLKSAIRAIRNMEFSKVQQYLTSNNLNKTPFKESFI</sequence>
<dbReference type="Pfam" id="PF12244">
    <property type="entry name" value="DUF3606"/>
    <property type="match status" value="1"/>
</dbReference>